<keyword evidence="2" id="KW-0732">Signal</keyword>
<protein>
    <recommendedName>
        <fullName evidence="5">Lipoprotein</fullName>
    </recommendedName>
</protein>
<dbReference type="RefSeq" id="WP_267569953.1">
    <property type="nucleotide sequence ID" value="NZ_JAPNTZ010000025.1"/>
</dbReference>
<keyword evidence="4" id="KW-1185">Reference proteome</keyword>
<organism evidence="3 4">
    <name type="scientific">Paractinoplanes pyxinae</name>
    <dbReference type="NCBI Taxonomy" id="2997416"/>
    <lineage>
        <taxon>Bacteria</taxon>
        <taxon>Bacillati</taxon>
        <taxon>Actinomycetota</taxon>
        <taxon>Actinomycetes</taxon>
        <taxon>Micromonosporales</taxon>
        <taxon>Micromonosporaceae</taxon>
        <taxon>Paractinoplanes</taxon>
    </lineage>
</organism>
<reference evidence="3" key="1">
    <citation type="submission" date="2022-11" db="EMBL/GenBank/DDBJ databases">
        <authorList>
            <person name="Somphong A."/>
            <person name="Phongsopitanun W."/>
        </authorList>
    </citation>
    <scope>NUCLEOTIDE SEQUENCE</scope>
    <source>
        <strain evidence="3">Pm04-4</strain>
    </source>
</reference>
<dbReference type="PROSITE" id="PS51257">
    <property type="entry name" value="PROKAR_LIPOPROTEIN"/>
    <property type="match status" value="1"/>
</dbReference>
<feature type="region of interest" description="Disordered" evidence="1">
    <location>
        <begin position="176"/>
        <end position="199"/>
    </location>
</feature>
<evidence type="ECO:0000313" key="4">
    <source>
        <dbReference type="Proteomes" id="UP001151002"/>
    </source>
</evidence>
<dbReference type="Proteomes" id="UP001151002">
    <property type="component" value="Unassembled WGS sequence"/>
</dbReference>
<evidence type="ECO:0000256" key="2">
    <source>
        <dbReference type="SAM" id="SignalP"/>
    </source>
</evidence>
<feature type="compositionally biased region" description="Polar residues" evidence="1">
    <location>
        <begin position="190"/>
        <end position="199"/>
    </location>
</feature>
<evidence type="ECO:0008006" key="5">
    <source>
        <dbReference type="Google" id="ProtNLM"/>
    </source>
</evidence>
<gene>
    <name evidence="3" type="ORF">OWR29_45675</name>
</gene>
<feature type="signal peptide" evidence="2">
    <location>
        <begin position="1"/>
        <end position="28"/>
    </location>
</feature>
<dbReference type="EMBL" id="JAPNTZ010000025">
    <property type="protein sequence ID" value="MCY1145337.1"/>
    <property type="molecule type" value="Genomic_DNA"/>
</dbReference>
<comment type="caution">
    <text evidence="3">The sequence shown here is derived from an EMBL/GenBank/DDBJ whole genome shotgun (WGS) entry which is preliminary data.</text>
</comment>
<sequence>MLSARRTASALVAATAFVTLAACGSAEAGPGPVLDTGPPGSEISDEVEAALGPKVTLKVDITGAVTVKGVTTATAPSGGRHSLKTCAEYAKGTADGQYLAAGEFDDSIGGRGISLGMWIADYAGPGTYPQGQIAGPDSRPMVAIDDSVYAVWAGGAASSATTDGRGGGSWTFTKLANRREGSSPGDAVSGTITWTCGKR</sequence>
<evidence type="ECO:0000256" key="1">
    <source>
        <dbReference type="SAM" id="MobiDB-lite"/>
    </source>
</evidence>
<proteinExistence type="predicted"/>
<name>A0ABT4BFT4_9ACTN</name>
<evidence type="ECO:0000313" key="3">
    <source>
        <dbReference type="EMBL" id="MCY1145337.1"/>
    </source>
</evidence>
<accession>A0ABT4BFT4</accession>
<feature type="chain" id="PRO_5046821919" description="Lipoprotein" evidence="2">
    <location>
        <begin position="29"/>
        <end position="199"/>
    </location>
</feature>